<sequence>AALAAGGTTLVWPGYAAPRSTRCECAARPEQRAASLQAAPRPHPPHAAGEHGGAGRQKTQPRHTGEGEEQEEKQEEEEEEHKNGKTEGEYGYTGRSAHATLHIINGAARP</sequence>
<evidence type="ECO:0000313" key="2">
    <source>
        <dbReference type="EMBL" id="CAK0893962.1"/>
    </source>
</evidence>
<dbReference type="EMBL" id="CAUYUJ010019836">
    <property type="protein sequence ID" value="CAK0893962.1"/>
    <property type="molecule type" value="Genomic_DNA"/>
</dbReference>
<proteinExistence type="predicted"/>
<gene>
    <name evidence="2" type="ORF">PCOR1329_LOCUS73156</name>
</gene>
<dbReference type="Proteomes" id="UP001189429">
    <property type="component" value="Unassembled WGS sequence"/>
</dbReference>
<feature type="compositionally biased region" description="Acidic residues" evidence="1">
    <location>
        <begin position="67"/>
        <end position="79"/>
    </location>
</feature>
<evidence type="ECO:0000256" key="1">
    <source>
        <dbReference type="SAM" id="MobiDB-lite"/>
    </source>
</evidence>
<keyword evidence="3" id="KW-1185">Reference proteome</keyword>
<organism evidence="2 3">
    <name type="scientific">Prorocentrum cordatum</name>
    <dbReference type="NCBI Taxonomy" id="2364126"/>
    <lineage>
        <taxon>Eukaryota</taxon>
        <taxon>Sar</taxon>
        <taxon>Alveolata</taxon>
        <taxon>Dinophyceae</taxon>
        <taxon>Prorocentrales</taxon>
        <taxon>Prorocentraceae</taxon>
        <taxon>Prorocentrum</taxon>
    </lineage>
</organism>
<feature type="non-terminal residue" evidence="2">
    <location>
        <position position="1"/>
    </location>
</feature>
<name>A0ABN9X8C3_9DINO</name>
<protein>
    <submittedName>
        <fullName evidence="2">Uncharacterized protein</fullName>
    </submittedName>
</protein>
<reference evidence="2" key="1">
    <citation type="submission" date="2023-10" db="EMBL/GenBank/DDBJ databases">
        <authorList>
            <person name="Chen Y."/>
            <person name="Shah S."/>
            <person name="Dougan E. K."/>
            <person name="Thang M."/>
            <person name="Chan C."/>
        </authorList>
    </citation>
    <scope>NUCLEOTIDE SEQUENCE [LARGE SCALE GENOMIC DNA]</scope>
</reference>
<feature type="region of interest" description="Disordered" evidence="1">
    <location>
        <begin position="26"/>
        <end position="110"/>
    </location>
</feature>
<accession>A0ABN9X8C3</accession>
<comment type="caution">
    <text evidence="2">The sequence shown here is derived from an EMBL/GenBank/DDBJ whole genome shotgun (WGS) entry which is preliminary data.</text>
</comment>
<evidence type="ECO:0000313" key="3">
    <source>
        <dbReference type="Proteomes" id="UP001189429"/>
    </source>
</evidence>